<dbReference type="SMART" id="SM00336">
    <property type="entry name" value="BBOX"/>
    <property type="match status" value="1"/>
</dbReference>
<accession>A0A9Q0QYH3</accession>
<evidence type="ECO:0000313" key="13">
    <source>
        <dbReference type="Proteomes" id="UP001141806"/>
    </source>
</evidence>
<evidence type="ECO:0000256" key="5">
    <source>
        <dbReference type="ARBA" id="ARBA00022771"/>
    </source>
</evidence>
<keyword evidence="4" id="KW-0677">Repeat</keyword>
<keyword evidence="5 8" id="KW-0863">Zinc-finger</keyword>
<dbReference type="OrthoDB" id="153872at2759"/>
<dbReference type="PROSITE" id="PS51017">
    <property type="entry name" value="CCT"/>
    <property type="match status" value="1"/>
</dbReference>
<dbReference type="InterPro" id="IPR000315">
    <property type="entry name" value="Znf_B-box"/>
</dbReference>
<dbReference type="PANTHER" id="PTHR31717">
    <property type="entry name" value="ZINC FINGER PROTEIN CONSTANS-LIKE 10"/>
    <property type="match status" value="1"/>
</dbReference>
<evidence type="ECO:0000256" key="2">
    <source>
        <dbReference type="ARBA" id="ARBA00010024"/>
    </source>
</evidence>
<feature type="domain" description="CCT" evidence="11">
    <location>
        <begin position="361"/>
        <end position="403"/>
    </location>
</feature>
<evidence type="ECO:0000256" key="1">
    <source>
        <dbReference type="ARBA" id="ARBA00004123"/>
    </source>
</evidence>
<comment type="caution">
    <text evidence="12">The sequence shown here is derived from an EMBL/GenBank/DDBJ whole genome shotgun (WGS) entry which is preliminary data.</text>
</comment>
<feature type="domain" description="B box-type" evidence="10">
    <location>
        <begin position="1"/>
        <end position="47"/>
    </location>
</feature>
<name>A0A9Q0QYH3_9MAGN</name>
<comment type="subcellular location">
    <subcellularLocation>
        <location evidence="1 9">Nucleus</location>
    </subcellularLocation>
</comment>
<dbReference type="CDD" id="cd19821">
    <property type="entry name" value="Bbox1_BBX-like"/>
    <property type="match status" value="1"/>
</dbReference>
<dbReference type="PROSITE" id="PS50119">
    <property type="entry name" value="ZF_BBOX"/>
    <property type="match status" value="1"/>
</dbReference>
<dbReference type="EMBL" id="JAMYWD010000003">
    <property type="protein sequence ID" value="KAJ4976350.1"/>
    <property type="molecule type" value="Genomic_DNA"/>
</dbReference>
<proteinExistence type="inferred from homology"/>
<reference evidence="12" key="1">
    <citation type="journal article" date="2023" name="Plant J.">
        <title>The genome of the king protea, Protea cynaroides.</title>
        <authorList>
            <person name="Chang J."/>
            <person name="Duong T.A."/>
            <person name="Schoeman C."/>
            <person name="Ma X."/>
            <person name="Roodt D."/>
            <person name="Barker N."/>
            <person name="Li Z."/>
            <person name="Van de Peer Y."/>
            <person name="Mizrachi E."/>
        </authorList>
    </citation>
    <scope>NUCLEOTIDE SEQUENCE</scope>
    <source>
        <tissue evidence="12">Young leaves</tissue>
    </source>
</reference>
<dbReference type="Proteomes" id="UP001141806">
    <property type="component" value="Unassembled WGS sequence"/>
</dbReference>
<protein>
    <submittedName>
        <fullName evidence="12">Uncharacterized protein</fullName>
    </submittedName>
</protein>
<keyword evidence="6" id="KW-0862">Zinc</keyword>
<keyword evidence="7 9" id="KW-0539">Nucleus</keyword>
<comment type="similarity">
    <text evidence="2">Belongs to the CONSTANS family.</text>
</comment>
<keyword evidence="13" id="KW-1185">Reference proteome</keyword>
<gene>
    <name evidence="12" type="ORF">NE237_001456</name>
</gene>
<evidence type="ECO:0000259" key="10">
    <source>
        <dbReference type="PROSITE" id="PS50119"/>
    </source>
</evidence>
<evidence type="ECO:0000259" key="11">
    <source>
        <dbReference type="PROSITE" id="PS51017"/>
    </source>
</evidence>
<evidence type="ECO:0000256" key="3">
    <source>
        <dbReference type="ARBA" id="ARBA00022723"/>
    </source>
</evidence>
<dbReference type="PANTHER" id="PTHR31717:SF138">
    <property type="entry name" value="CONSTANS-LIKE PROTEIN DAYS TO HEADING ON CHROMOSOME 2"/>
    <property type="match status" value="1"/>
</dbReference>
<dbReference type="Pfam" id="PF06203">
    <property type="entry name" value="CCT"/>
    <property type="match status" value="1"/>
</dbReference>
<keyword evidence="3" id="KW-0479">Metal-binding</keyword>
<dbReference type="AlphaFoldDB" id="A0A9Q0QYH3"/>
<evidence type="ECO:0000256" key="8">
    <source>
        <dbReference type="PROSITE-ProRule" id="PRU00024"/>
    </source>
</evidence>
<dbReference type="GO" id="GO:0008270">
    <property type="term" value="F:zinc ion binding"/>
    <property type="evidence" value="ECO:0007669"/>
    <property type="project" value="UniProtKB-KW"/>
</dbReference>
<evidence type="ECO:0000256" key="9">
    <source>
        <dbReference type="PROSITE-ProRule" id="PRU00357"/>
    </source>
</evidence>
<dbReference type="GO" id="GO:0006355">
    <property type="term" value="P:regulation of DNA-templated transcription"/>
    <property type="evidence" value="ECO:0007669"/>
    <property type="project" value="UniProtKB-ARBA"/>
</dbReference>
<evidence type="ECO:0000313" key="12">
    <source>
        <dbReference type="EMBL" id="KAJ4976350.1"/>
    </source>
</evidence>
<evidence type="ECO:0000256" key="7">
    <source>
        <dbReference type="ARBA" id="ARBA00023242"/>
    </source>
</evidence>
<evidence type="ECO:0000256" key="4">
    <source>
        <dbReference type="ARBA" id="ARBA00022737"/>
    </source>
</evidence>
<sequence length="422" mass="46189">MGKLCDFCGEQRSIVYCRSDAACLCLPCDRSVHSANALSRRHSRTLLCERCYSQSAIVRCLEENISLCQNCDWNGHSNSTLGSAHKSQAINCYSGCPSASETSSIWSFLLESRSMDDSNCEQGLGLMSIDENNISNYWGPTEENSTVDHAVASGMEDVENVDKFGLWMGSSSVSASNPMPRIVDQPSGSVDPTTAKLCCPGTEVREVCEDSDLYEDLKAGDFDLNFENYEELFGMSQNNQEKLCENAEIDNLFGTKDISAEDSISQEEFMTEGSLAGQHAAMQPACSNAASADSMMSCKTEPSLCFAARQAQSSLSLSFSGLTRESGGGDYHDSGVSSMIFMGEPPWCSPHQENSLPSASRDSAIMRYKAKKKSRRFEKKIRYASRKARADPAERALCCPHVQNIIERRNREGEGNGKGGLM</sequence>
<dbReference type="InterPro" id="IPR010402">
    <property type="entry name" value="CCT_domain"/>
</dbReference>
<evidence type="ECO:0000256" key="6">
    <source>
        <dbReference type="ARBA" id="ARBA00022833"/>
    </source>
</evidence>
<organism evidence="12 13">
    <name type="scientific">Protea cynaroides</name>
    <dbReference type="NCBI Taxonomy" id="273540"/>
    <lineage>
        <taxon>Eukaryota</taxon>
        <taxon>Viridiplantae</taxon>
        <taxon>Streptophyta</taxon>
        <taxon>Embryophyta</taxon>
        <taxon>Tracheophyta</taxon>
        <taxon>Spermatophyta</taxon>
        <taxon>Magnoliopsida</taxon>
        <taxon>Proteales</taxon>
        <taxon>Proteaceae</taxon>
        <taxon>Protea</taxon>
    </lineage>
</organism>
<dbReference type="InterPro" id="IPR049808">
    <property type="entry name" value="CONSTANS-like_Bbox1"/>
</dbReference>
<dbReference type="GO" id="GO:0005634">
    <property type="term" value="C:nucleus"/>
    <property type="evidence" value="ECO:0007669"/>
    <property type="project" value="UniProtKB-SubCell"/>
</dbReference>